<evidence type="ECO:0000259" key="8">
    <source>
        <dbReference type="Pfam" id="PF03787"/>
    </source>
</evidence>
<evidence type="ECO:0000256" key="1">
    <source>
        <dbReference type="ARBA" id="ARBA00003088"/>
    </source>
</evidence>
<proteinExistence type="inferred from homology"/>
<dbReference type="RefSeq" id="WP_093394434.1">
    <property type="nucleotide sequence ID" value="NZ_FOUU01000003.1"/>
</dbReference>
<sequence length="530" mass="60668">MKGKNVFEITALRLRVETPVHIGSRHGFLNALEFIRHEGRIFVLDEEKMGNFLLKKNLLERFCQAAYSDELRRKGIYGFLRDYCGRINIKNIEDLAAYSVPGGGYGMGQFRPFVRDGRNRIFLPGSSIKGALRTAVLYRCLKRAGVNKWMEKVRHWIEELEATSPNRRFNKSTRLSESMQKDLLQHCVLENLRDQKGKHQNRDLLRCLKVRDAYPVEDGKLETRVIPVYFLARNGEGLFYRSKNPQSRDDLIVWVEAVVEGTFETELLWDLELFERFRRANSDGQFPVESPEDVLKCVVEMNRDVMEEERKFFESPSGDGRKWALGLKNWYEKSLKGSWLRVGYGAGMLSTTVNLLWPHESLRQKVRNVCGHNRGKDPAPKTRRVWPENDNTVKPLGWARLFYRKGEEDSWQPVGVEVTATESKPPVADGTERIATGGPTGSAFSGKGMPVAMYPSSAAKPVEKGQEREGTLHMKDKEWFARFEGDARDAVIENPQLIPSGTEEGTKAIFYIVYQSKKKGIKARILKVLS</sequence>
<organism evidence="9 10">
    <name type="scientific">Thermodesulforhabdus norvegica</name>
    <dbReference type="NCBI Taxonomy" id="39841"/>
    <lineage>
        <taxon>Bacteria</taxon>
        <taxon>Pseudomonadati</taxon>
        <taxon>Thermodesulfobacteriota</taxon>
        <taxon>Syntrophobacteria</taxon>
        <taxon>Syntrophobacterales</taxon>
        <taxon>Thermodesulforhabdaceae</taxon>
        <taxon>Thermodesulforhabdus</taxon>
    </lineage>
</organism>
<evidence type="ECO:0000313" key="10">
    <source>
        <dbReference type="Proteomes" id="UP000199611"/>
    </source>
</evidence>
<evidence type="ECO:0000313" key="9">
    <source>
        <dbReference type="EMBL" id="SFM74008.1"/>
    </source>
</evidence>
<dbReference type="AlphaFoldDB" id="A0A1I4TB50"/>
<dbReference type="InterPro" id="IPR010173">
    <property type="entry name" value="CRISPR-assoc_Csm5"/>
</dbReference>
<dbReference type="PANTHER" id="PTHR38007:SF1">
    <property type="entry name" value="CRISPR SYSTEM CMS PROTEIN CSM5"/>
    <property type="match status" value="1"/>
</dbReference>
<evidence type="ECO:0000256" key="3">
    <source>
        <dbReference type="ARBA" id="ARBA00016113"/>
    </source>
</evidence>
<dbReference type="GO" id="GO:0051607">
    <property type="term" value="P:defense response to virus"/>
    <property type="evidence" value="ECO:0007669"/>
    <property type="project" value="UniProtKB-KW"/>
</dbReference>
<evidence type="ECO:0000256" key="4">
    <source>
        <dbReference type="ARBA" id="ARBA00022884"/>
    </source>
</evidence>
<comment type="similarity">
    <text evidence="2">Belongs to the CRISPR-associated Csm5 family.</text>
</comment>
<dbReference type="OrthoDB" id="24360at2"/>
<gene>
    <name evidence="9" type="ORF">SAMN05660836_01326</name>
</gene>
<feature type="domain" description="CRISPR type III-associated protein" evidence="8">
    <location>
        <begin position="14"/>
        <end position="225"/>
    </location>
</feature>
<dbReference type="GO" id="GO:0003723">
    <property type="term" value="F:RNA binding"/>
    <property type="evidence" value="ECO:0007669"/>
    <property type="project" value="UniProtKB-KW"/>
</dbReference>
<evidence type="ECO:0000256" key="6">
    <source>
        <dbReference type="ARBA" id="ARBA00031720"/>
    </source>
</evidence>
<comment type="function">
    <text evidence="1">This subunit might be involved in maturation of a crRNA intermediate to its mature form.</text>
</comment>
<protein>
    <recommendedName>
        <fullName evidence="3">CRISPR system Cms protein Csm5</fullName>
    </recommendedName>
    <alternativeName>
        <fullName evidence="6">CRISPR type III A-associated protein Csm5</fullName>
    </alternativeName>
</protein>
<dbReference type="Pfam" id="PF03787">
    <property type="entry name" value="RAMPs"/>
    <property type="match status" value="1"/>
</dbReference>
<dbReference type="NCBIfam" id="TIGR01899">
    <property type="entry name" value="cas_TM1807_csm5"/>
    <property type="match status" value="1"/>
</dbReference>
<name>A0A1I4TB50_9BACT</name>
<keyword evidence="4" id="KW-0694">RNA-binding</keyword>
<dbReference type="Proteomes" id="UP000199611">
    <property type="component" value="Unassembled WGS sequence"/>
</dbReference>
<dbReference type="InterPro" id="IPR005537">
    <property type="entry name" value="RAMP_III_fam"/>
</dbReference>
<keyword evidence="10" id="KW-1185">Reference proteome</keyword>
<evidence type="ECO:0000256" key="5">
    <source>
        <dbReference type="ARBA" id="ARBA00023118"/>
    </source>
</evidence>
<dbReference type="PANTHER" id="PTHR38007">
    <property type="entry name" value="CRISPR SYSTEM CMS PROTEIN CSM5"/>
    <property type="match status" value="1"/>
</dbReference>
<feature type="region of interest" description="Disordered" evidence="7">
    <location>
        <begin position="423"/>
        <end position="447"/>
    </location>
</feature>
<reference evidence="9 10" key="1">
    <citation type="submission" date="2016-10" db="EMBL/GenBank/DDBJ databases">
        <authorList>
            <person name="de Groot N.N."/>
        </authorList>
    </citation>
    <scope>NUCLEOTIDE SEQUENCE [LARGE SCALE GENOMIC DNA]</scope>
    <source>
        <strain evidence="9 10">DSM 9990</strain>
    </source>
</reference>
<dbReference type="EMBL" id="FOUU01000003">
    <property type="protein sequence ID" value="SFM74008.1"/>
    <property type="molecule type" value="Genomic_DNA"/>
</dbReference>
<dbReference type="STRING" id="39841.SAMN05660836_01326"/>
<evidence type="ECO:0000256" key="2">
    <source>
        <dbReference type="ARBA" id="ARBA00006680"/>
    </source>
</evidence>
<evidence type="ECO:0000256" key="7">
    <source>
        <dbReference type="SAM" id="MobiDB-lite"/>
    </source>
</evidence>
<accession>A0A1I4TB50</accession>
<keyword evidence="5" id="KW-0051">Antiviral defense</keyword>